<dbReference type="Proteomes" id="UP000694941">
    <property type="component" value="Unplaced"/>
</dbReference>
<evidence type="ECO:0000256" key="1">
    <source>
        <dbReference type="SAM" id="MobiDB-lite"/>
    </source>
</evidence>
<dbReference type="GeneID" id="106461180"/>
<proteinExistence type="predicted"/>
<organism evidence="2 3">
    <name type="scientific">Limulus polyphemus</name>
    <name type="common">Atlantic horseshoe crab</name>
    <dbReference type="NCBI Taxonomy" id="6850"/>
    <lineage>
        <taxon>Eukaryota</taxon>
        <taxon>Metazoa</taxon>
        <taxon>Ecdysozoa</taxon>
        <taxon>Arthropoda</taxon>
        <taxon>Chelicerata</taxon>
        <taxon>Merostomata</taxon>
        <taxon>Xiphosura</taxon>
        <taxon>Limulidae</taxon>
        <taxon>Limulus</taxon>
    </lineage>
</organism>
<name>A0ABM1SJD9_LIMPO</name>
<dbReference type="PANTHER" id="PTHR33361:SF2">
    <property type="entry name" value="DUF885 DOMAIN-CONTAINING PROTEIN"/>
    <property type="match status" value="1"/>
</dbReference>
<evidence type="ECO:0000313" key="3">
    <source>
        <dbReference type="RefSeq" id="XP_022243745.1"/>
    </source>
</evidence>
<feature type="non-terminal residue" evidence="3">
    <location>
        <position position="358"/>
    </location>
</feature>
<protein>
    <submittedName>
        <fullName evidence="3">Uncharacterized protein LOC106461180</fullName>
    </submittedName>
</protein>
<dbReference type="RefSeq" id="XP_022243745.1">
    <property type="nucleotide sequence ID" value="XM_022388037.1"/>
</dbReference>
<accession>A0ABM1SJD9</accession>
<feature type="compositionally biased region" description="Polar residues" evidence="1">
    <location>
        <begin position="1"/>
        <end position="17"/>
    </location>
</feature>
<feature type="region of interest" description="Disordered" evidence="1">
    <location>
        <begin position="1"/>
        <end position="22"/>
    </location>
</feature>
<dbReference type="InterPro" id="IPR010281">
    <property type="entry name" value="DUF885"/>
</dbReference>
<keyword evidence="2" id="KW-1185">Reference proteome</keyword>
<evidence type="ECO:0000313" key="2">
    <source>
        <dbReference type="Proteomes" id="UP000694941"/>
    </source>
</evidence>
<dbReference type="PANTHER" id="PTHR33361">
    <property type="entry name" value="GLR0591 PROTEIN"/>
    <property type="match status" value="1"/>
</dbReference>
<reference evidence="3" key="1">
    <citation type="submission" date="2025-08" db="UniProtKB">
        <authorList>
            <consortium name="RefSeq"/>
        </authorList>
    </citation>
    <scope>IDENTIFICATION</scope>
    <source>
        <tissue evidence="3">Muscle</tissue>
    </source>
</reference>
<dbReference type="Pfam" id="PF05960">
    <property type="entry name" value="DUF885"/>
    <property type="match status" value="1"/>
</dbReference>
<sequence length="358" mass="41698">MEVWYSQATGQEPTSVNSEKKGVKNDAEKLYSEFWQWRLQESPEFASMIGKHMYDDKLDSYSLEAFRKRKSTAEQFLQKSQELVLENGTSDLNMEMFISGLQTYVDGMELLGYFYPINRLEGVQLDFEVLVDSYMRFESVDDFAKLISRYRAFPKQAGEIIELMREGIRQGRTNHAVSMKHVLEQFDLLQKPAEISPFFKPFLSIPATVMPVERKNLKSEAKDVIEKELLPAFQELRNFIEKEYMAATRPNIAVSSLPNGEKFYQKCLQFHTSTHMTPEEIHNIGLQEVERISAEINEVIKSFGSDLSKQDFFEKLRTDPQFYFETKEELLNAIKDIIENQIKPKISDIFKNIPQVKL</sequence>
<gene>
    <name evidence="3" type="primary">LOC106461180</name>
</gene>